<organism evidence="1 2">
    <name type="scientific">Nannocystis pusilla</name>
    <dbReference type="NCBI Taxonomy" id="889268"/>
    <lineage>
        <taxon>Bacteria</taxon>
        <taxon>Pseudomonadati</taxon>
        <taxon>Myxococcota</taxon>
        <taxon>Polyangia</taxon>
        <taxon>Nannocystales</taxon>
        <taxon>Nannocystaceae</taxon>
        <taxon>Nannocystis</taxon>
    </lineage>
</organism>
<accession>A0A9X3F0W2</accession>
<reference evidence="1" key="1">
    <citation type="submission" date="2022-11" db="EMBL/GenBank/DDBJ databases">
        <title>Minimal conservation of predation-associated metabolite biosynthetic gene clusters underscores biosynthetic potential of Myxococcota including descriptions for ten novel species: Archangium lansinium sp. nov., Myxococcus landrumus sp. nov., Nannocystis bai.</title>
        <authorList>
            <person name="Ahearne A."/>
            <person name="Stevens C."/>
            <person name="Phillips K."/>
        </authorList>
    </citation>
    <scope>NUCLEOTIDE SEQUENCE</scope>
    <source>
        <strain evidence="1">Na p29</strain>
    </source>
</reference>
<evidence type="ECO:0000313" key="1">
    <source>
        <dbReference type="EMBL" id="MCY1013741.1"/>
    </source>
</evidence>
<dbReference type="AlphaFoldDB" id="A0A9X3F0W2"/>
<protein>
    <submittedName>
        <fullName evidence="1">Uncharacterized protein</fullName>
    </submittedName>
</protein>
<evidence type="ECO:0000313" key="2">
    <source>
        <dbReference type="Proteomes" id="UP001150924"/>
    </source>
</evidence>
<dbReference type="EMBL" id="JAPNKE010000002">
    <property type="protein sequence ID" value="MCY1013741.1"/>
    <property type="molecule type" value="Genomic_DNA"/>
</dbReference>
<keyword evidence="2" id="KW-1185">Reference proteome</keyword>
<name>A0A9X3F0W2_9BACT</name>
<comment type="caution">
    <text evidence="1">The sequence shown here is derived from an EMBL/GenBank/DDBJ whole genome shotgun (WGS) entry which is preliminary data.</text>
</comment>
<dbReference type="RefSeq" id="WP_267777852.1">
    <property type="nucleotide sequence ID" value="NZ_JAPNKE010000002.1"/>
</dbReference>
<gene>
    <name evidence="1" type="ORF">OV079_51110</name>
</gene>
<proteinExistence type="predicted"/>
<dbReference type="Proteomes" id="UP001150924">
    <property type="component" value="Unassembled WGS sequence"/>
</dbReference>
<sequence length="70" mass="7429">MGVAAEDVHDEVKAVDLAVVDDGVLVAEVDREGPPVGERDLMDDASIAVEDRQPSGWLSAIEIEASLRSL</sequence>